<dbReference type="AlphaFoldDB" id="A0A0P4WFQ6"/>
<protein>
    <recommendedName>
        <fullName evidence="4">Cilia- and flagella-associated protein 298</fullName>
    </recommendedName>
</protein>
<organism evidence="3">
    <name type="scientific">Scylla olivacea</name>
    <name type="common">Orange mud crab</name>
    <name type="synonym">Cancer olivacea</name>
    <dbReference type="NCBI Taxonomy" id="85551"/>
    <lineage>
        <taxon>Eukaryota</taxon>
        <taxon>Metazoa</taxon>
        <taxon>Ecdysozoa</taxon>
        <taxon>Arthropoda</taxon>
        <taxon>Crustacea</taxon>
        <taxon>Multicrustacea</taxon>
        <taxon>Malacostraca</taxon>
        <taxon>Eumalacostraca</taxon>
        <taxon>Eucarida</taxon>
        <taxon>Decapoda</taxon>
        <taxon>Pleocyemata</taxon>
        <taxon>Brachyura</taxon>
        <taxon>Eubrachyura</taxon>
        <taxon>Portunoidea</taxon>
        <taxon>Portunidae</taxon>
        <taxon>Portuninae</taxon>
        <taxon>Scylla</taxon>
    </lineage>
</organism>
<evidence type="ECO:0000256" key="2">
    <source>
        <dbReference type="SAM" id="MobiDB-lite"/>
    </source>
</evidence>
<evidence type="ECO:0000256" key="1">
    <source>
        <dbReference type="ARBA" id="ARBA00009619"/>
    </source>
</evidence>
<dbReference type="PANTHER" id="PTHR13238">
    <property type="entry name" value="PROTEIN C21ORF59"/>
    <property type="match status" value="1"/>
</dbReference>
<feature type="compositionally biased region" description="Basic and acidic residues" evidence="2">
    <location>
        <begin position="90"/>
        <end position="106"/>
    </location>
</feature>
<dbReference type="Pfam" id="PF11069">
    <property type="entry name" value="CFAP298"/>
    <property type="match status" value="1"/>
</dbReference>
<accession>A0A0P4WFQ6</accession>
<evidence type="ECO:0000313" key="3">
    <source>
        <dbReference type="EMBL" id="JAI60082.1"/>
    </source>
</evidence>
<feature type="region of interest" description="Disordered" evidence="2">
    <location>
        <begin position="84"/>
        <end position="106"/>
    </location>
</feature>
<sequence>MVLLHVKRGEESLFLLEAGVSTGVGEVLERVVQLHNATLKVLRLCAGIEQLAEYGPSLPPEMQGLADEQIEELNLKDDWAEKSVASGGEVENRDPTGQRRGRQPTEKIRKVLLDAVREAKGLVSKELAKAGTPMTLRHPQDALALLGGAVTMAYPAGLPPHDPVREERESRERLEGTQAGKMVLESAMTQLWFAGKELQCDKKLRDYLGNNDKTKVIVKVQRRGGGAPAREPQLTPDQQKALMVQQFKRREELQKLEEAEDDSYLDSSWADSRQLHRSFQGLCNITWKPH</sequence>
<dbReference type="PANTHER" id="PTHR13238:SF0">
    <property type="entry name" value="CILIA- AND FLAGELLA-ASSOCIATED PROTEIN 298"/>
    <property type="match status" value="1"/>
</dbReference>
<name>A0A0P4WFQ6_SCYOL</name>
<proteinExistence type="inferred from homology"/>
<comment type="similarity">
    <text evidence="1">Belongs to the CFAP298 family.</text>
</comment>
<reference evidence="3" key="1">
    <citation type="submission" date="2015-09" db="EMBL/GenBank/DDBJ databases">
        <title>Scylla olivacea transcriptome.</title>
        <authorList>
            <person name="Ikhwanuddin M."/>
        </authorList>
    </citation>
    <scope>NUCLEOTIDE SEQUENCE</scope>
</reference>
<evidence type="ECO:0008006" key="4">
    <source>
        <dbReference type="Google" id="ProtNLM"/>
    </source>
</evidence>
<dbReference type="InterPro" id="IPR021298">
    <property type="entry name" value="CFAP298"/>
</dbReference>
<dbReference type="EMBL" id="GDRN01092603">
    <property type="protein sequence ID" value="JAI60082.1"/>
    <property type="molecule type" value="Transcribed_RNA"/>
</dbReference>
<dbReference type="GO" id="GO:0003352">
    <property type="term" value="P:regulation of cilium movement"/>
    <property type="evidence" value="ECO:0007669"/>
    <property type="project" value="InterPro"/>
</dbReference>